<gene>
    <name evidence="2" type="ORF">EVG20_g6235</name>
</gene>
<feature type="transmembrane region" description="Helical" evidence="1">
    <location>
        <begin position="7"/>
        <end position="25"/>
    </location>
</feature>
<dbReference type="Proteomes" id="UP000298327">
    <property type="component" value="Unassembled WGS sequence"/>
</dbReference>
<dbReference type="OrthoDB" id="2562239at2759"/>
<feature type="transmembrane region" description="Helical" evidence="1">
    <location>
        <begin position="69"/>
        <end position="91"/>
    </location>
</feature>
<keyword evidence="1" id="KW-0812">Transmembrane</keyword>
<dbReference type="EMBL" id="SEOQ01000407">
    <property type="protein sequence ID" value="TFY63625.1"/>
    <property type="molecule type" value="Genomic_DNA"/>
</dbReference>
<evidence type="ECO:0000313" key="2">
    <source>
        <dbReference type="EMBL" id="TFY63625.1"/>
    </source>
</evidence>
<keyword evidence="3" id="KW-1185">Reference proteome</keyword>
<accession>A0A4Y9YMK1</accession>
<feature type="transmembrane region" description="Helical" evidence="1">
    <location>
        <begin position="187"/>
        <end position="206"/>
    </location>
</feature>
<organism evidence="2 3">
    <name type="scientific">Dentipellis fragilis</name>
    <dbReference type="NCBI Taxonomy" id="205917"/>
    <lineage>
        <taxon>Eukaryota</taxon>
        <taxon>Fungi</taxon>
        <taxon>Dikarya</taxon>
        <taxon>Basidiomycota</taxon>
        <taxon>Agaricomycotina</taxon>
        <taxon>Agaricomycetes</taxon>
        <taxon>Russulales</taxon>
        <taxon>Hericiaceae</taxon>
        <taxon>Dentipellis</taxon>
    </lineage>
</organism>
<dbReference type="AlphaFoldDB" id="A0A4Y9YMK1"/>
<sequence length="357" mass="38599">MNANPRIYGSTAFMLNLAISAWSGAGMNSPADHVLIRTPDPTFAGRMSPSSSNNTMSLTGGMPTTHQDIAPSVIFIGLYLVTSALCFFRMLTQYRSPTRLLLTYLRLTIFETVRIATFVVRILGAKNYSDTLKGKAQFNETLLIVEQILISIGYIMPASALVKLLGFHGARKEGGDNSGRSLSIIRLLELAITAAIILGIIAGVNANKSLTDSSTAHSVKTERHDDLLHHHYRSACTHRGLLPQPHAAQGHPAAHDALARCHQQSPSHYLPTAPAYMLQIVVPIYRIATTANPPADSNSTGAKVAFYIFQIAVEWLVGASLLAVNAKEWCGIADEAGVYSSYSSEEAHKLAYTSGSY</sequence>
<proteinExistence type="predicted"/>
<keyword evidence="1" id="KW-1133">Transmembrane helix</keyword>
<evidence type="ECO:0000256" key="1">
    <source>
        <dbReference type="SAM" id="Phobius"/>
    </source>
</evidence>
<reference evidence="2 3" key="1">
    <citation type="submission" date="2019-02" db="EMBL/GenBank/DDBJ databases">
        <title>Genome sequencing of the rare red list fungi Dentipellis fragilis.</title>
        <authorList>
            <person name="Buettner E."/>
            <person name="Kellner H."/>
        </authorList>
    </citation>
    <scope>NUCLEOTIDE SEQUENCE [LARGE SCALE GENOMIC DNA]</scope>
    <source>
        <strain evidence="2 3">DSM 105465</strain>
    </source>
</reference>
<keyword evidence="1" id="KW-0472">Membrane</keyword>
<evidence type="ECO:0000313" key="3">
    <source>
        <dbReference type="Proteomes" id="UP000298327"/>
    </source>
</evidence>
<name>A0A4Y9YMK1_9AGAM</name>
<comment type="caution">
    <text evidence="2">The sequence shown here is derived from an EMBL/GenBank/DDBJ whole genome shotgun (WGS) entry which is preliminary data.</text>
</comment>
<protein>
    <submittedName>
        <fullName evidence="2">Uncharacterized protein</fullName>
    </submittedName>
</protein>
<feature type="transmembrane region" description="Helical" evidence="1">
    <location>
        <begin position="144"/>
        <end position="166"/>
    </location>
</feature>
<feature type="transmembrane region" description="Helical" evidence="1">
    <location>
        <begin position="103"/>
        <end position="124"/>
    </location>
</feature>